<evidence type="ECO:0000313" key="1">
    <source>
        <dbReference type="EMBL" id="GBP10695.1"/>
    </source>
</evidence>
<dbReference type="OrthoDB" id="6624721at2759"/>
<dbReference type="EMBL" id="BGZK01004747">
    <property type="protein sequence ID" value="GBP10695.1"/>
    <property type="molecule type" value="Genomic_DNA"/>
</dbReference>
<organism evidence="1 2">
    <name type="scientific">Eumeta variegata</name>
    <name type="common">Bagworm moth</name>
    <name type="synonym">Eumeta japonica</name>
    <dbReference type="NCBI Taxonomy" id="151549"/>
    <lineage>
        <taxon>Eukaryota</taxon>
        <taxon>Metazoa</taxon>
        <taxon>Ecdysozoa</taxon>
        <taxon>Arthropoda</taxon>
        <taxon>Hexapoda</taxon>
        <taxon>Insecta</taxon>
        <taxon>Pterygota</taxon>
        <taxon>Neoptera</taxon>
        <taxon>Endopterygota</taxon>
        <taxon>Lepidoptera</taxon>
        <taxon>Glossata</taxon>
        <taxon>Ditrysia</taxon>
        <taxon>Tineoidea</taxon>
        <taxon>Psychidae</taxon>
        <taxon>Oiketicinae</taxon>
        <taxon>Eumeta</taxon>
    </lineage>
</organism>
<dbReference type="AlphaFoldDB" id="A0A4C1T955"/>
<comment type="caution">
    <text evidence="1">The sequence shown here is derived from an EMBL/GenBank/DDBJ whole genome shotgun (WGS) entry which is preliminary data.</text>
</comment>
<feature type="non-terminal residue" evidence="1">
    <location>
        <position position="160"/>
    </location>
</feature>
<keyword evidence="2" id="KW-1185">Reference proteome</keyword>
<evidence type="ECO:0000313" key="2">
    <source>
        <dbReference type="Proteomes" id="UP000299102"/>
    </source>
</evidence>
<name>A0A4C1T955_EUMVA</name>
<accession>A0A4C1T955</accession>
<sequence length="160" mass="18264">MQTDAKKKKPAKIITQLSRLMANVGGPLQRPLRTLVMVFSHSSEVRAETLKSAEQKCCSQCKEHQHYGSHQHTARYEETQIVDDAEHTFFGCCHWADERMRIESTMGEITPENIVGKMMSTEESWNMIAGFAECILRKKKRDLNERQKNHMTPGGRANTG</sequence>
<gene>
    <name evidence="1" type="ORF">EVAR_73993_1</name>
</gene>
<protein>
    <submittedName>
        <fullName evidence="1">Uncharacterized protein</fullName>
    </submittedName>
</protein>
<dbReference type="Proteomes" id="UP000299102">
    <property type="component" value="Unassembled WGS sequence"/>
</dbReference>
<proteinExistence type="predicted"/>
<reference evidence="1 2" key="1">
    <citation type="journal article" date="2019" name="Commun. Biol.">
        <title>The bagworm genome reveals a unique fibroin gene that provides high tensile strength.</title>
        <authorList>
            <person name="Kono N."/>
            <person name="Nakamura H."/>
            <person name="Ohtoshi R."/>
            <person name="Tomita M."/>
            <person name="Numata K."/>
            <person name="Arakawa K."/>
        </authorList>
    </citation>
    <scope>NUCLEOTIDE SEQUENCE [LARGE SCALE GENOMIC DNA]</scope>
</reference>